<protein>
    <recommendedName>
        <fullName evidence="3">Class I SAM-dependent methyltransferase</fullName>
    </recommendedName>
</protein>
<comment type="caution">
    <text evidence="1">The sequence shown here is derived from an EMBL/GenBank/DDBJ whole genome shotgun (WGS) entry which is preliminary data.</text>
</comment>
<evidence type="ECO:0008006" key="3">
    <source>
        <dbReference type="Google" id="ProtNLM"/>
    </source>
</evidence>
<sequence length="278" mass="31155">MSIDAATSSGGLTTQLRIQGMRLTDKTQWAERHAGGKSALPRLDVHAPMFRERHAWFGRLLPRNPNWTVLEIGAFPGTNLRYFHDHFGFQPWGVEYVEGSAQEAQRLLDDAGVPGRILARDVFELMPDEAPGAAGWDVTVSFGFIEHFADPTDAIVKHVELTKPGGWILLSVPNHAGLNGTVMRWLDRDKWAQHNLMPLRTMEASIRRLPDAGLVDARHLGRFGFWNAGIYSKAKRDYPSLYPAIRAPLWTAEHLGQWLVPNNPWSSPELVAALRKLG</sequence>
<dbReference type="InterPro" id="IPR029063">
    <property type="entry name" value="SAM-dependent_MTases_sf"/>
</dbReference>
<dbReference type="CDD" id="cd02440">
    <property type="entry name" value="AdoMet_MTases"/>
    <property type="match status" value="1"/>
</dbReference>
<gene>
    <name evidence="1" type="ORF">CKO28_15650</name>
</gene>
<dbReference type="EMBL" id="NRRL01000050">
    <property type="protein sequence ID" value="MBK1669473.1"/>
    <property type="molecule type" value="Genomic_DNA"/>
</dbReference>
<evidence type="ECO:0000313" key="2">
    <source>
        <dbReference type="Proteomes" id="UP001296873"/>
    </source>
</evidence>
<proteinExistence type="predicted"/>
<reference evidence="1 2" key="1">
    <citation type="journal article" date="2020" name="Microorganisms">
        <title>Osmotic Adaptation and Compatible Solute Biosynthesis of Phototrophic Bacteria as Revealed from Genome Analyses.</title>
        <authorList>
            <person name="Imhoff J.F."/>
            <person name="Rahn T."/>
            <person name="Kunzel S."/>
            <person name="Keller A."/>
            <person name="Neulinger S.C."/>
        </authorList>
    </citation>
    <scope>NUCLEOTIDE SEQUENCE [LARGE SCALE GENOMIC DNA]</scope>
    <source>
        <strain evidence="1 2">DSM 9895</strain>
    </source>
</reference>
<organism evidence="1 2">
    <name type="scientific">Rhodovibrio sodomensis</name>
    <dbReference type="NCBI Taxonomy" id="1088"/>
    <lineage>
        <taxon>Bacteria</taxon>
        <taxon>Pseudomonadati</taxon>
        <taxon>Pseudomonadota</taxon>
        <taxon>Alphaproteobacteria</taxon>
        <taxon>Rhodospirillales</taxon>
        <taxon>Rhodovibrionaceae</taxon>
        <taxon>Rhodovibrio</taxon>
    </lineage>
</organism>
<dbReference type="Proteomes" id="UP001296873">
    <property type="component" value="Unassembled WGS sequence"/>
</dbReference>
<dbReference type="Gene3D" id="3.40.50.150">
    <property type="entry name" value="Vaccinia Virus protein VP39"/>
    <property type="match status" value="1"/>
</dbReference>
<evidence type="ECO:0000313" key="1">
    <source>
        <dbReference type="EMBL" id="MBK1669473.1"/>
    </source>
</evidence>
<dbReference type="Pfam" id="PF13489">
    <property type="entry name" value="Methyltransf_23"/>
    <property type="match status" value="1"/>
</dbReference>
<dbReference type="SUPFAM" id="SSF53335">
    <property type="entry name" value="S-adenosyl-L-methionine-dependent methyltransferases"/>
    <property type="match status" value="1"/>
</dbReference>
<name>A0ABS1DIA6_9PROT</name>
<accession>A0ABS1DIA6</accession>
<keyword evidence="2" id="KW-1185">Reference proteome</keyword>